<keyword evidence="2" id="KW-0614">Plasmid</keyword>
<geneLocation type="plasmid" evidence="2 3">
    <name>pJCM15296</name>
</geneLocation>
<dbReference type="Proteomes" id="UP000465609">
    <property type="component" value="Plasmid pJCM15296"/>
</dbReference>
<evidence type="ECO:0000313" key="2">
    <source>
        <dbReference type="EMBL" id="BBX88255.1"/>
    </source>
</evidence>
<gene>
    <name evidence="2" type="ORF">MAUB_64560</name>
</gene>
<dbReference type="EMBL" id="AP022578">
    <property type="protein sequence ID" value="BBX88255.1"/>
    <property type="molecule type" value="Genomic_DNA"/>
</dbReference>
<feature type="region of interest" description="Disordered" evidence="1">
    <location>
        <begin position="1"/>
        <end position="20"/>
    </location>
</feature>
<dbReference type="RefSeq" id="WP_138233411.1">
    <property type="nucleotide sequence ID" value="NZ_AP022578.1"/>
</dbReference>
<keyword evidence="3" id="KW-1185">Reference proteome</keyword>
<organism evidence="2 3">
    <name type="scientific">Mycolicibacterium aubagnense</name>
    <dbReference type="NCBI Taxonomy" id="319707"/>
    <lineage>
        <taxon>Bacteria</taxon>
        <taxon>Bacillati</taxon>
        <taxon>Actinomycetota</taxon>
        <taxon>Actinomycetes</taxon>
        <taxon>Mycobacteriales</taxon>
        <taxon>Mycobacteriaceae</taxon>
        <taxon>Mycolicibacterium</taxon>
    </lineage>
</organism>
<proteinExistence type="predicted"/>
<reference evidence="2 3" key="1">
    <citation type="journal article" date="2019" name="Emerg. Microbes Infect.">
        <title>Comprehensive subspecies identification of 175 nontuberculous mycobacteria species based on 7547 genomic profiles.</title>
        <authorList>
            <person name="Matsumoto Y."/>
            <person name="Kinjo T."/>
            <person name="Motooka D."/>
            <person name="Nabeya D."/>
            <person name="Jung N."/>
            <person name="Uechi K."/>
            <person name="Horii T."/>
            <person name="Iida T."/>
            <person name="Fujita J."/>
            <person name="Nakamura S."/>
        </authorList>
    </citation>
    <scope>NUCLEOTIDE SEQUENCE [LARGE SCALE GENOMIC DNA]</scope>
    <source>
        <strain evidence="2 3">JCM 15296</strain>
        <plasmid evidence="2">pJCM15296</plasmid>
    </source>
</reference>
<evidence type="ECO:0000256" key="1">
    <source>
        <dbReference type="SAM" id="MobiDB-lite"/>
    </source>
</evidence>
<evidence type="ECO:0000313" key="3">
    <source>
        <dbReference type="Proteomes" id="UP000465609"/>
    </source>
</evidence>
<accession>A0ABM7INH0</accession>
<protein>
    <submittedName>
        <fullName evidence="2">Uncharacterized protein</fullName>
    </submittedName>
</protein>
<sequence>MTDTTDADGVAPASNAMGGIPHGDVSWNDFGASSCLCSATDTGSSEHEIHCPESVSEPELSGRGADVWCAECGRYCGGGDTPIPQFYVCAQCSNDRPRGKDVGDGDTHCV</sequence>
<name>A0ABM7INH0_9MYCO</name>